<dbReference type="EMBL" id="JAUJSQ010000006">
    <property type="protein sequence ID" value="MDN7933327.1"/>
    <property type="molecule type" value="Genomic_DNA"/>
</dbReference>
<reference evidence="1" key="1">
    <citation type="submission" date="2023-07" db="EMBL/GenBank/DDBJ databases">
        <title>A collection of bacterial strains from the Burkholderia cepacia Research Laboratory and Repository.</title>
        <authorList>
            <person name="Lipuma J."/>
            <person name="Spilker T."/>
            <person name="Caverly L."/>
        </authorList>
    </citation>
    <scope>NUCLEOTIDE SEQUENCE</scope>
    <source>
        <strain evidence="1">AU42020</strain>
    </source>
</reference>
<dbReference type="GeneID" id="67908958"/>
<evidence type="ECO:0000313" key="2">
    <source>
        <dbReference type="Proteomes" id="UP001171606"/>
    </source>
</evidence>
<sequence length="134" mass="14619">MRLQNGAINGNVKGLAMFSGQRNVLTGALLALALMSGCTLPQSKYAMTPEEAQLYQLQLQKSQAAAEAYNKTPEGKAAIRQRFEHDAQWEADQQAAEGAEIQKRMSPNYRPPAPPEQHMCSINYGDTVGLVPCP</sequence>
<proteinExistence type="predicted"/>
<dbReference type="RefSeq" id="WP_157126826.1">
    <property type="nucleotide sequence ID" value="NZ_CABVPT010000005.1"/>
</dbReference>
<accession>A0ABT8PE50</accession>
<gene>
    <name evidence="1" type="ORF">QZM52_18740</name>
</gene>
<evidence type="ECO:0008006" key="3">
    <source>
        <dbReference type="Google" id="ProtNLM"/>
    </source>
</evidence>
<dbReference type="Proteomes" id="UP001171606">
    <property type="component" value="Unassembled WGS sequence"/>
</dbReference>
<protein>
    <recommendedName>
        <fullName evidence="3">Lipoprotein</fullName>
    </recommendedName>
</protein>
<keyword evidence="2" id="KW-1185">Reference proteome</keyword>
<comment type="caution">
    <text evidence="1">The sequence shown here is derived from an EMBL/GenBank/DDBJ whole genome shotgun (WGS) entry which is preliminary data.</text>
</comment>
<organism evidence="1 2">
    <name type="scientific">Burkholderia metallica</name>
    <dbReference type="NCBI Taxonomy" id="488729"/>
    <lineage>
        <taxon>Bacteria</taxon>
        <taxon>Pseudomonadati</taxon>
        <taxon>Pseudomonadota</taxon>
        <taxon>Betaproteobacteria</taxon>
        <taxon>Burkholderiales</taxon>
        <taxon>Burkholderiaceae</taxon>
        <taxon>Burkholderia</taxon>
        <taxon>Burkholderia cepacia complex</taxon>
    </lineage>
</organism>
<name>A0ABT8PE50_9BURK</name>
<evidence type="ECO:0000313" key="1">
    <source>
        <dbReference type="EMBL" id="MDN7933327.1"/>
    </source>
</evidence>